<name>A0A133VNF0_9EURY</name>
<organism evidence="1 2">
    <name type="scientific">candidate division MSBL1 archaeon SCGC-AAA385D11</name>
    <dbReference type="NCBI Taxonomy" id="1698286"/>
    <lineage>
        <taxon>Archaea</taxon>
        <taxon>Methanobacteriati</taxon>
        <taxon>Methanobacteriota</taxon>
        <taxon>candidate division MSBL1</taxon>
    </lineage>
</organism>
<dbReference type="EMBL" id="LHYK01000021">
    <property type="protein sequence ID" value="KXB07947.1"/>
    <property type="molecule type" value="Genomic_DNA"/>
</dbReference>
<gene>
    <name evidence="1" type="ORF">AKJ58_01395</name>
</gene>
<evidence type="ECO:0000313" key="1">
    <source>
        <dbReference type="EMBL" id="KXB07947.1"/>
    </source>
</evidence>
<dbReference type="Proteomes" id="UP000070256">
    <property type="component" value="Unassembled WGS sequence"/>
</dbReference>
<evidence type="ECO:0008006" key="3">
    <source>
        <dbReference type="Google" id="ProtNLM"/>
    </source>
</evidence>
<protein>
    <recommendedName>
        <fullName evidence="3">SpoVT-AbrB domain-containing protein</fullName>
    </recommendedName>
</protein>
<proteinExistence type="predicted"/>
<evidence type="ECO:0000313" key="2">
    <source>
        <dbReference type="Proteomes" id="UP000070256"/>
    </source>
</evidence>
<comment type="caution">
    <text evidence="1">The sequence shown here is derived from an EMBL/GenBank/DDBJ whole genome shotgun (WGS) entry which is preliminary data.</text>
</comment>
<accession>A0A133VNF0</accession>
<sequence>MPQVPIIETRRIHPIGEGGLSILLPKKWADRKGLQAGNDVLVLADDSVTVEPVTSERIEEIERAIDRVIKRGDPNGGE</sequence>
<keyword evidence="2" id="KW-1185">Reference proteome</keyword>
<dbReference type="AlphaFoldDB" id="A0A133VNF0"/>
<reference evidence="1 2" key="1">
    <citation type="journal article" date="2016" name="Sci. Rep.">
        <title>Metabolic traits of an uncultured archaeal lineage -MSBL1- from brine pools of the Red Sea.</title>
        <authorList>
            <person name="Mwirichia R."/>
            <person name="Alam I."/>
            <person name="Rashid M."/>
            <person name="Vinu M."/>
            <person name="Ba-Alawi W."/>
            <person name="Anthony Kamau A."/>
            <person name="Kamanda Ngugi D."/>
            <person name="Goker M."/>
            <person name="Klenk H.P."/>
            <person name="Bajic V."/>
            <person name="Stingl U."/>
        </authorList>
    </citation>
    <scope>NUCLEOTIDE SEQUENCE [LARGE SCALE GENOMIC DNA]</scope>
    <source>
        <strain evidence="1">SCGC-AAA385D11</strain>
    </source>
</reference>